<evidence type="ECO:0000313" key="2">
    <source>
        <dbReference type="EMBL" id="SVB49103.1"/>
    </source>
</evidence>
<dbReference type="Gene3D" id="3.90.480.20">
    <property type="match status" value="1"/>
</dbReference>
<dbReference type="EMBL" id="UINC01044109">
    <property type="protein sequence ID" value="SVB49103.1"/>
    <property type="molecule type" value="Genomic_DNA"/>
</dbReference>
<dbReference type="AlphaFoldDB" id="A0A382EGM4"/>
<proteinExistence type="predicted"/>
<gene>
    <name evidence="2" type="ORF">METZ01_LOCUS201957</name>
</gene>
<feature type="region of interest" description="Disordered" evidence="1">
    <location>
        <begin position="1"/>
        <end position="23"/>
    </location>
</feature>
<evidence type="ECO:0000256" key="1">
    <source>
        <dbReference type="SAM" id="MobiDB-lite"/>
    </source>
</evidence>
<name>A0A382EGM4_9ZZZZ</name>
<feature type="compositionally biased region" description="Polar residues" evidence="1">
    <location>
        <begin position="1"/>
        <end position="14"/>
    </location>
</feature>
<accession>A0A382EGM4</accession>
<evidence type="ECO:0008006" key="3">
    <source>
        <dbReference type="Google" id="ProtNLM"/>
    </source>
</evidence>
<dbReference type="SUPFAM" id="SSF55124">
    <property type="entry name" value="Nitrite/Sulfite reductase N-terminal domain-like"/>
    <property type="match status" value="1"/>
</dbReference>
<sequence>MAQQLRPSKSTSKKSNVDWSRREESDNFARMVKLYRQGKIDHDSFRRFRLQHGAYGTRMTDDYAMVRIKIPAGQIYPYQLEKIAQ</sequence>
<reference evidence="2" key="1">
    <citation type="submission" date="2018-05" db="EMBL/GenBank/DDBJ databases">
        <authorList>
            <person name="Lanie J.A."/>
            <person name="Ng W.-L."/>
            <person name="Kazmierczak K.M."/>
            <person name="Andrzejewski T.M."/>
            <person name="Davidsen T.M."/>
            <person name="Wayne K.J."/>
            <person name="Tettelin H."/>
            <person name="Glass J.I."/>
            <person name="Rusch D."/>
            <person name="Podicherti R."/>
            <person name="Tsui H.-C.T."/>
            <person name="Winkler M.E."/>
        </authorList>
    </citation>
    <scope>NUCLEOTIDE SEQUENCE</scope>
</reference>
<organism evidence="2">
    <name type="scientific">marine metagenome</name>
    <dbReference type="NCBI Taxonomy" id="408172"/>
    <lineage>
        <taxon>unclassified sequences</taxon>
        <taxon>metagenomes</taxon>
        <taxon>ecological metagenomes</taxon>
    </lineage>
</organism>
<dbReference type="GO" id="GO:0016491">
    <property type="term" value="F:oxidoreductase activity"/>
    <property type="evidence" value="ECO:0007669"/>
    <property type="project" value="InterPro"/>
</dbReference>
<protein>
    <recommendedName>
        <fullName evidence="3">Nitrite/Sulfite reductase ferredoxin-like domain-containing protein</fullName>
    </recommendedName>
</protein>
<feature type="non-terminal residue" evidence="2">
    <location>
        <position position="85"/>
    </location>
</feature>
<dbReference type="InterPro" id="IPR036136">
    <property type="entry name" value="Nit/Sulf_reduc_fer-like_dom_sf"/>
</dbReference>